<dbReference type="InterPro" id="IPR051101">
    <property type="entry name" value="ZC3H12/N4BP1_RNase_Reg"/>
</dbReference>
<dbReference type="PANTHER" id="PTHR12876">
    <property type="entry name" value="N4BP1-RELATED"/>
    <property type="match status" value="1"/>
</dbReference>
<dbReference type="GO" id="GO:0004521">
    <property type="term" value="F:RNA endonuclease activity"/>
    <property type="evidence" value="ECO:0007669"/>
    <property type="project" value="TreeGrafter"/>
</dbReference>
<dbReference type="PANTHER" id="PTHR12876:SF35">
    <property type="entry name" value="LD08718P-RELATED"/>
    <property type="match status" value="1"/>
</dbReference>
<sequence>MCAPTRYIVQAAHEMGGVIVSTDNFRDLLEENPAWKDTIEKRLLMFTWVEDILMFPQDPLGRNGPTLEEFLRFPIYQDQDLFMWPHGLRRNLRIRLGCQRQGNRGLRNGQLADGGVSGLARLLQVRAVDPGGPNMDASTSGGFCNVTSPCRADVQLPETAFLGVGLLATTTVQVGRDRFTSAPIIVGVGLGVVEFRRPVGDGFPALLLNSLGFTDYVKSGGRVPGIFGVGPHEKRCRAPPTVIVPRVARAASRPGVDYLPALDCAGSGVVPGEARTARVGVTLELVVIARGGVFIVLHGSLTYQEVFPRGVGLARLVLHLERDGAVVGEVQVHGHRRLRAVRAQPPPAGCNEFLLGFILFLWRRLGRAPLVSGGRRDRPEGRGPVLRRQVRRRRALVHTRRYLYAQPFLRRGRLRRRLTVLQSPGKLNEGRSEGASLVLRRPLSERWDGCLAETGLAFWCWLLLNLNLAGTTLAALSRASKVITQDATTMKPGTVTCLVRDNPHNYESM</sequence>
<dbReference type="GO" id="GO:0036464">
    <property type="term" value="C:cytoplasmic ribonucleoprotein granule"/>
    <property type="evidence" value="ECO:0007669"/>
    <property type="project" value="TreeGrafter"/>
</dbReference>
<dbReference type="InterPro" id="IPR021869">
    <property type="entry name" value="RNase_Zc3h12_NYN"/>
</dbReference>
<dbReference type="GO" id="GO:0005634">
    <property type="term" value="C:nucleus"/>
    <property type="evidence" value="ECO:0007669"/>
    <property type="project" value="TreeGrafter"/>
</dbReference>
<evidence type="ECO:0000259" key="1">
    <source>
        <dbReference type="Pfam" id="PF11977"/>
    </source>
</evidence>
<gene>
    <name evidence="2" type="ORF">TGEB3V08_LOCUS885</name>
</gene>
<organism evidence="2">
    <name type="scientific">Timema genevievae</name>
    <name type="common">Walking stick</name>
    <dbReference type="NCBI Taxonomy" id="629358"/>
    <lineage>
        <taxon>Eukaryota</taxon>
        <taxon>Metazoa</taxon>
        <taxon>Ecdysozoa</taxon>
        <taxon>Arthropoda</taxon>
        <taxon>Hexapoda</taxon>
        <taxon>Insecta</taxon>
        <taxon>Pterygota</taxon>
        <taxon>Neoptera</taxon>
        <taxon>Polyneoptera</taxon>
        <taxon>Phasmatodea</taxon>
        <taxon>Timematodea</taxon>
        <taxon>Timematoidea</taxon>
        <taxon>Timematidae</taxon>
        <taxon>Timema</taxon>
    </lineage>
</organism>
<accession>A0A7R9JR38</accession>
<reference evidence="2" key="1">
    <citation type="submission" date="2020-11" db="EMBL/GenBank/DDBJ databases">
        <authorList>
            <person name="Tran Van P."/>
        </authorList>
    </citation>
    <scope>NUCLEOTIDE SEQUENCE</scope>
</reference>
<evidence type="ECO:0000313" key="2">
    <source>
        <dbReference type="EMBL" id="CAD7586547.1"/>
    </source>
</evidence>
<dbReference type="EMBL" id="OE839287">
    <property type="protein sequence ID" value="CAD7586547.1"/>
    <property type="molecule type" value="Genomic_DNA"/>
</dbReference>
<name>A0A7R9JR38_TIMGE</name>
<protein>
    <recommendedName>
        <fullName evidence="1">RNase NYN domain-containing protein</fullName>
    </recommendedName>
</protein>
<dbReference type="Pfam" id="PF11977">
    <property type="entry name" value="RNase_Zc3h12a"/>
    <property type="match status" value="1"/>
</dbReference>
<proteinExistence type="predicted"/>
<feature type="domain" description="RNase NYN" evidence="1">
    <location>
        <begin position="5"/>
        <end position="69"/>
    </location>
</feature>
<dbReference type="AlphaFoldDB" id="A0A7R9JR38"/>
<dbReference type="GO" id="GO:0003729">
    <property type="term" value="F:mRNA binding"/>
    <property type="evidence" value="ECO:0007669"/>
    <property type="project" value="TreeGrafter"/>
</dbReference>
<dbReference type="Gene3D" id="3.40.50.11980">
    <property type="match status" value="1"/>
</dbReference>